<comment type="caution">
    <text evidence="1">The sequence shown here is derived from an EMBL/GenBank/DDBJ whole genome shotgun (WGS) entry which is preliminary data.</text>
</comment>
<dbReference type="GO" id="GO:0016740">
    <property type="term" value="F:transferase activity"/>
    <property type="evidence" value="ECO:0007669"/>
    <property type="project" value="UniProtKB-KW"/>
</dbReference>
<dbReference type="AlphaFoldDB" id="A0A8I0K135"/>
<dbReference type="RefSeq" id="WP_187770141.1">
    <property type="nucleotide sequence ID" value="NZ_JACTVM010000008.1"/>
</dbReference>
<dbReference type="SUPFAM" id="SSF53756">
    <property type="entry name" value="UDP-Glycosyltransferase/glycogen phosphorylase"/>
    <property type="match status" value="1"/>
</dbReference>
<keyword evidence="1" id="KW-0808">Transferase</keyword>
<reference evidence="1" key="1">
    <citation type="submission" date="2020-09" db="EMBL/GenBank/DDBJ databases">
        <title>Novel species in genus Aeromicrobium.</title>
        <authorList>
            <person name="Zhang G."/>
        </authorList>
    </citation>
    <scope>NUCLEOTIDE SEQUENCE</scope>
    <source>
        <strain evidence="1">Zg-636</strain>
    </source>
</reference>
<protein>
    <submittedName>
        <fullName evidence="1">Glycosyl transferase</fullName>
    </submittedName>
</protein>
<sequence length="339" mass="37584">MQSFRAPRATTNPYITQLDLSLARSSQVTHERFSWAGALFGRYDVFQWHWPEGKLEGTTWWKTVGKYLLTCAIVLRHAVSRRIAVVRTVHNVELPDVNAPRRWLLRIIDRQADHRIVLNTFTPVPEGAPSSLILHGHYRDWYAPQPRFDPVPGRLAAFGAVRRYKSLDALLDAYAGAVEHRPTLSLHIGGRPSSPQIGQEVRDRTAALPQVELTLTFLTDAELVRLATSAQLIVLAYRFMHNSGSVLAALSLDRPVLVPRNAVNEELADEVGRDWVLMFDGDLTAEQLLSALDRAAALPAGARPDLSRRDWDLAGQAHADAFTTALAAKRGVSATAVVA</sequence>
<gene>
    <name evidence="1" type="ORF">IBG24_15425</name>
</gene>
<name>A0A8I0K135_9ACTN</name>
<dbReference type="Proteomes" id="UP000620591">
    <property type="component" value="Unassembled WGS sequence"/>
</dbReference>
<evidence type="ECO:0000313" key="2">
    <source>
        <dbReference type="Proteomes" id="UP000620591"/>
    </source>
</evidence>
<dbReference type="EMBL" id="JACTVM010000008">
    <property type="protein sequence ID" value="MBC9227707.1"/>
    <property type="molecule type" value="Genomic_DNA"/>
</dbReference>
<proteinExistence type="predicted"/>
<accession>A0A8I0K135</accession>
<dbReference type="Gene3D" id="3.40.50.2000">
    <property type="entry name" value="Glycogen Phosphorylase B"/>
    <property type="match status" value="2"/>
</dbReference>
<evidence type="ECO:0000313" key="1">
    <source>
        <dbReference type="EMBL" id="MBC9227707.1"/>
    </source>
</evidence>
<organism evidence="1 2">
    <name type="scientific">Aeromicrobium senzhongii</name>
    <dbReference type="NCBI Taxonomy" id="2663859"/>
    <lineage>
        <taxon>Bacteria</taxon>
        <taxon>Bacillati</taxon>
        <taxon>Actinomycetota</taxon>
        <taxon>Actinomycetes</taxon>
        <taxon>Propionibacteriales</taxon>
        <taxon>Nocardioidaceae</taxon>
        <taxon>Aeromicrobium</taxon>
    </lineage>
</organism>